<organism evidence="10 11">
    <name type="scientific">Entomortierella chlamydospora</name>
    <dbReference type="NCBI Taxonomy" id="101097"/>
    <lineage>
        <taxon>Eukaryota</taxon>
        <taxon>Fungi</taxon>
        <taxon>Fungi incertae sedis</taxon>
        <taxon>Mucoromycota</taxon>
        <taxon>Mortierellomycotina</taxon>
        <taxon>Mortierellomycetes</taxon>
        <taxon>Mortierellales</taxon>
        <taxon>Mortierellaceae</taxon>
        <taxon>Entomortierella</taxon>
    </lineage>
</organism>
<evidence type="ECO:0000256" key="3">
    <source>
        <dbReference type="ARBA" id="ARBA00022729"/>
    </source>
</evidence>
<dbReference type="InterPro" id="IPR046530">
    <property type="entry name" value="BIM1-like_dom"/>
</dbReference>
<evidence type="ECO:0000256" key="2">
    <source>
        <dbReference type="ARBA" id="ARBA00022475"/>
    </source>
</evidence>
<reference evidence="10" key="1">
    <citation type="journal article" date="2020" name="Fungal Divers.">
        <title>Resolving the Mortierellaceae phylogeny through synthesis of multi-gene phylogenetics and phylogenomics.</title>
        <authorList>
            <person name="Vandepol N."/>
            <person name="Liber J."/>
            <person name="Desiro A."/>
            <person name="Na H."/>
            <person name="Kennedy M."/>
            <person name="Barry K."/>
            <person name="Grigoriev I.V."/>
            <person name="Miller A.N."/>
            <person name="O'Donnell K."/>
            <person name="Stajich J.E."/>
            <person name="Bonito G."/>
        </authorList>
    </citation>
    <scope>NUCLEOTIDE SEQUENCE</scope>
    <source>
        <strain evidence="10">NRRL 2769</strain>
    </source>
</reference>
<evidence type="ECO:0000259" key="9">
    <source>
        <dbReference type="Pfam" id="PF20238"/>
    </source>
</evidence>
<comment type="subcellular location">
    <subcellularLocation>
        <location evidence="1">Cell membrane</location>
    </subcellularLocation>
    <subcellularLocation>
        <location evidence="7">Endomembrane system</location>
        <topology evidence="7">Lipid-anchor</topology>
    </subcellularLocation>
</comment>
<evidence type="ECO:0000256" key="6">
    <source>
        <dbReference type="ARBA" id="ARBA00023288"/>
    </source>
</evidence>
<sequence length="198" mass="20267">MKVLSLASLLLCSSAAMAHFTLDYPQSRGFDDDKEGTAPCGGFDTVANRTQFPLTNGFLQINSRHVSAEITINVVIGSNPVAADFTTAAGTPANSTSLKHPGNACFPLDLSTFQGAANNTNATIQIVYNGGDSPLYQCSDVVLVTSAPSFDQTKCVNNDGSTSTSNSTTNGTSAGTAISVKSTATAAAALLIAVAMAF</sequence>
<evidence type="ECO:0000256" key="5">
    <source>
        <dbReference type="ARBA" id="ARBA00023180"/>
    </source>
</evidence>
<dbReference type="CDD" id="cd21176">
    <property type="entry name" value="LPMO_auxiliary-like"/>
    <property type="match status" value="1"/>
</dbReference>
<gene>
    <name evidence="10" type="ORF">BGZ80_004336</name>
</gene>
<accession>A0A9P6N1I3</accession>
<evidence type="ECO:0000256" key="7">
    <source>
        <dbReference type="ARBA" id="ARBA00037868"/>
    </source>
</evidence>
<name>A0A9P6N1I3_9FUNG</name>
<evidence type="ECO:0000313" key="11">
    <source>
        <dbReference type="Proteomes" id="UP000703661"/>
    </source>
</evidence>
<dbReference type="AlphaFoldDB" id="A0A9P6N1I3"/>
<keyword evidence="4" id="KW-0472">Membrane</keyword>
<comment type="caution">
    <text evidence="10">The sequence shown here is derived from an EMBL/GenBank/DDBJ whole genome shotgun (WGS) entry which is preliminary data.</text>
</comment>
<dbReference type="InterPro" id="IPR046936">
    <property type="entry name" value="BIM1-like"/>
</dbReference>
<keyword evidence="11" id="KW-1185">Reference proteome</keyword>
<keyword evidence="3 8" id="KW-0732">Signal</keyword>
<dbReference type="OrthoDB" id="2146436at2759"/>
<dbReference type="EMBL" id="JAAAID010000222">
    <property type="protein sequence ID" value="KAG0020367.1"/>
    <property type="molecule type" value="Genomic_DNA"/>
</dbReference>
<feature type="chain" id="PRO_5040323426" description="Copper acquisition factor BIM1-like domain-containing protein" evidence="8">
    <location>
        <begin position="19"/>
        <end position="198"/>
    </location>
</feature>
<feature type="domain" description="Copper acquisition factor BIM1-like" evidence="9">
    <location>
        <begin position="17"/>
        <end position="159"/>
    </location>
</feature>
<proteinExistence type="predicted"/>
<dbReference type="Pfam" id="PF20238">
    <property type="entry name" value="BIM1-like_dom"/>
    <property type="match status" value="1"/>
</dbReference>
<dbReference type="Proteomes" id="UP000703661">
    <property type="component" value="Unassembled WGS sequence"/>
</dbReference>
<protein>
    <recommendedName>
        <fullName evidence="9">Copper acquisition factor BIM1-like domain-containing protein</fullName>
    </recommendedName>
</protein>
<evidence type="ECO:0000256" key="8">
    <source>
        <dbReference type="SAM" id="SignalP"/>
    </source>
</evidence>
<dbReference type="GO" id="GO:0012505">
    <property type="term" value="C:endomembrane system"/>
    <property type="evidence" value="ECO:0007669"/>
    <property type="project" value="UniProtKB-SubCell"/>
</dbReference>
<evidence type="ECO:0000256" key="4">
    <source>
        <dbReference type="ARBA" id="ARBA00023136"/>
    </source>
</evidence>
<dbReference type="PANTHER" id="PTHR34992">
    <property type="entry name" value="HYPHAL ANASTAMOSIS-7 PROTEIN"/>
    <property type="match status" value="1"/>
</dbReference>
<feature type="signal peptide" evidence="8">
    <location>
        <begin position="1"/>
        <end position="18"/>
    </location>
</feature>
<evidence type="ECO:0000313" key="10">
    <source>
        <dbReference type="EMBL" id="KAG0020367.1"/>
    </source>
</evidence>
<keyword evidence="2" id="KW-1003">Cell membrane</keyword>
<evidence type="ECO:0000256" key="1">
    <source>
        <dbReference type="ARBA" id="ARBA00004236"/>
    </source>
</evidence>
<keyword evidence="5" id="KW-0325">Glycoprotein</keyword>
<keyword evidence="6" id="KW-0449">Lipoprotein</keyword>
<dbReference type="GO" id="GO:0005886">
    <property type="term" value="C:plasma membrane"/>
    <property type="evidence" value="ECO:0007669"/>
    <property type="project" value="UniProtKB-SubCell"/>
</dbReference>